<dbReference type="Pfam" id="PF01842">
    <property type="entry name" value="ACT"/>
    <property type="match status" value="1"/>
</dbReference>
<dbReference type="PRINTS" id="PR01575">
    <property type="entry name" value="FFH4HYDRLASE"/>
</dbReference>
<dbReference type="CDD" id="cd08648">
    <property type="entry name" value="FMT_core_Formyl-FH4-Hydrolase_C"/>
    <property type="match status" value="1"/>
</dbReference>
<dbReference type="Pfam" id="PF00551">
    <property type="entry name" value="Formyl_trans_N"/>
    <property type="match status" value="1"/>
</dbReference>
<gene>
    <name evidence="3 6" type="primary">purU</name>
    <name evidence="6" type="ORF">KDL01_24570</name>
</gene>
<dbReference type="Gene3D" id="3.30.70.260">
    <property type="match status" value="1"/>
</dbReference>
<dbReference type="InterPro" id="IPR045865">
    <property type="entry name" value="ACT-like_dom_sf"/>
</dbReference>
<dbReference type="Proteomes" id="UP000675781">
    <property type="component" value="Unassembled WGS sequence"/>
</dbReference>
<dbReference type="NCBIfam" id="NF004684">
    <property type="entry name" value="PRK06027.1"/>
    <property type="match status" value="1"/>
</dbReference>
<dbReference type="InterPro" id="IPR004810">
    <property type="entry name" value="PurU"/>
</dbReference>
<dbReference type="PIRSF" id="PIRSF036480">
    <property type="entry name" value="FormyFH4_hydr"/>
    <property type="match status" value="1"/>
</dbReference>
<dbReference type="InterPro" id="IPR002912">
    <property type="entry name" value="ACT_dom"/>
</dbReference>
<dbReference type="PANTHER" id="PTHR42706">
    <property type="entry name" value="FORMYLTETRAHYDROFOLATE DEFORMYLASE"/>
    <property type="match status" value="1"/>
</dbReference>
<evidence type="ECO:0000259" key="5">
    <source>
        <dbReference type="PROSITE" id="PS51671"/>
    </source>
</evidence>
<feature type="domain" description="ACT" evidence="5">
    <location>
        <begin position="41"/>
        <end position="113"/>
    </location>
</feature>
<comment type="caution">
    <text evidence="6">The sequence shown here is derived from an EMBL/GenBank/DDBJ whole genome shotgun (WGS) entry which is preliminary data.</text>
</comment>
<evidence type="ECO:0000313" key="6">
    <source>
        <dbReference type="EMBL" id="MBR7836475.1"/>
    </source>
</evidence>
<dbReference type="EMBL" id="JAGSOG010000144">
    <property type="protein sequence ID" value="MBR7836475.1"/>
    <property type="molecule type" value="Genomic_DNA"/>
</dbReference>
<dbReference type="InterPro" id="IPR036477">
    <property type="entry name" value="Formyl_transf_N_sf"/>
</dbReference>
<comment type="pathway">
    <text evidence="3">Purine metabolism; IMP biosynthesis via de novo pathway; formate from 10-formyl-5,6,7,8-tetrahydrofolate: step 1/1.</text>
</comment>
<dbReference type="GO" id="GO:0008864">
    <property type="term" value="F:formyltetrahydrofolate deformylase activity"/>
    <property type="evidence" value="ECO:0007669"/>
    <property type="project" value="UniProtKB-UniRule"/>
</dbReference>
<sequence length="320" mass="35096">MDHPLPGRRPTLTATTVDIPVARTTGAVPRSPGAAPRTLASLIVQGEDRIGIVSAVAAVLSRHRANIVSLDQYSDDPHGGAFFQRTVFSRDDLQAVLPDIARDLDKQVKRPYGLSYTLRDLSVPKRMAVFASTSDHCLLDLLWRHRRGELPVSIPMVVSNHAAMAEEVRGFGIPFFHVPSMGPDKSAAEAEHLRLLKGNVDFVVLARYMQILSGAFIEELGVPIINIHHSFLPAFIGAGPYAKAKERGVKLVGATAHYVTEDLDEGPIIEQDVVRVTHADTATDLRRRGADVERAVLSRAVLWHAEDRVIRNGRHTIVFG</sequence>
<dbReference type="GO" id="GO:0006730">
    <property type="term" value="P:one-carbon metabolic process"/>
    <property type="evidence" value="ECO:0007669"/>
    <property type="project" value="UniProtKB-KW"/>
</dbReference>
<dbReference type="CDD" id="cd04875">
    <property type="entry name" value="ACT_F4HF-DF"/>
    <property type="match status" value="1"/>
</dbReference>
<accession>A0A941IPF3</accession>
<reference evidence="6" key="1">
    <citation type="submission" date="2021-04" db="EMBL/GenBank/DDBJ databases">
        <title>Genome based classification of Actinospica acidithermotolerans sp. nov., an actinobacterium isolated from an Indonesian hot spring.</title>
        <authorList>
            <person name="Kusuma A.B."/>
            <person name="Putra K.E."/>
            <person name="Nafisah S."/>
            <person name="Loh J."/>
            <person name="Nouioui I."/>
            <person name="Goodfellow M."/>
        </authorList>
    </citation>
    <scope>NUCLEOTIDE SEQUENCE</scope>
    <source>
        <strain evidence="6">CSCA 57</strain>
    </source>
</reference>
<organism evidence="6 7">
    <name type="scientific">Actinospica durhamensis</name>
    <dbReference type="NCBI Taxonomy" id="1508375"/>
    <lineage>
        <taxon>Bacteria</taxon>
        <taxon>Bacillati</taxon>
        <taxon>Actinomycetota</taxon>
        <taxon>Actinomycetes</taxon>
        <taxon>Catenulisporales</taxon>
        <taxon>Actinospicaceae</taxon>
        <taxon>Actinospica</taxon>
    </lineage>
</organism>
<dbReference type="AlphaFoldDB" id="A0A941IPF3"/>
<keyword evidence="2 3" id="KW-0378">Hydrolase</keyword>
<dbReference type="Gene3D" id="3.40.50.170">
    <property type="entry name" value="Formyl transferase, N-terminal domain"/>
    <property type="match status" value="1"/>
</dbReference>
<comment type="catalytic activity">
    <reaction evidence="3">
        <text>(6R)-10-formyltetrahydrofolate + H2O = (6S)-5,6,7,8-tetrahydrofolate + formate + H(+)</text>
        <dbReference type="Rhea" id="RHEA:19833"/>
        <dbReference type="ChEBI" id="CHEBI:15377"/>
        <dbReference type="ChEBI" id="CHEBI:15378"/>
        <dbReference type="ChEBI" id="CHEBI:15740"/>
        <dbReference type="ChEBI" id="CHEBI:57453"/>
        <dbReference type="ChEBI" id="CHEBI:195366"/>
        <dbReference type="EC" id="3.5.1.10"/>
    </reaction>
</comment>
<evidence type="ECO:0000256" key="2">
    <source>
        <dbReference type="ARBA" id="ARBA00022801"/>
    </source>
</evidence>
<evidence type="ECO:0000256" key="1">
    <source>
        <dbReference type="ARBA" id="ARBA00022563"/>
    </source>
</evidence>
<evidence type="ECO:0000256" key="4">
    <source>
        <dbReference type="NCBIfam" id="TIGR00655"/>
    </source>
</evidence>
<dbReference type="InterPro" id="IPR041729">
    <property type="entry name" value="Formyl-FH4-Hydrolase_C"/>
</dbReference>
<keyword evidence="7" id="KW-1185">Reference proteome</keyword>
<protein>
    <recommendedName>
        <fullName evidence="3 4">Formyltetrahydrofolate deformylase</fullName>
        <ecNumber evidence="3 4">3.5.1.10</ecNumber>
    </recommendedName>
    <alternativeName>
        <fullName evidence="3">Formyl-FH(4) hydrolase</fullName>
    </alternativeName>
</protein>
<dbReference type="InterPro" id="IPR002376">
    <property type="entry name" value="Formyl_transf_N"/>
</dbReference>
<proteinExistence type="inferred from homology"/>
<dbReference type="HAMAP" id="MF_01927">
    <property type="entry name" value="PurU"/>
    <property type="match status" value="1"/>
</dbReference>
<feature type="active site" evidence="3">
    <location>
        <position position="264"/>
    </location>
</feature>
<name>A0A941IPF3_9ACTN</name>
<dbReference type="PANTHER" id="PTHR42706:SF1">
    <property type="entry name" value="FORMYLTETRAHYDROFOLATE DEFORMYLASE 2, MITOCHONDRIAL"/>
    <property type="match status" value="1"/>
</dbReference>
<evidence type="ECO:0000313" key="7">
    <source>
        <dbReference type="Proteomes" id="UP000675781"/>
    </source>
</evidence>
<evidence type="ECO:0000256" key="3">
    <source>
        <dbReference type="HAMAP-Rule" id="MF_01927"/>
    </source>
</evidence>
<dbReference type="SUPFAM" id="SSF53328">
    <property type="entry name" value="Formyltransferase"/>
    <property type="match status" value="1"/>
</dbReference>
<keyword evidence="1 3" id="KW-0554">One-carbon metabolism</keyword>
<comment type="function">
    <text evidence="3">Catalyzes the hydrolysis of 10-formyltetrahydrofolate (formyl-FH4) to formate and tetrahydrofolate (FH4).</text>
</comment>
<dbReference type="SUPFAM" id="SSF55021">
    <property type="entry name" value="ACT-like"/>
    <property type="match status" value="1"/>
</dbReference>
<dbReference type="NCBIfam" id="TIGR00655">
    <property type="entry name" value="PurU"/>
    <property type="match status" value="1"/>
</dbReference>
<comment type="similarity">
    <text evidence="3">Belongs to the PurU family.</text>
</comment>
<keyword evidence="3" id="KW-0658">Purine biosynthesis</keyword>
<dbReference type="EC" id="3.5.1.10" evidence="3 4"/>
<dbReference type="GO" id="GO:0006189">
    <property type="term" value="P:'de novo' IMP biosynthetic process"/>
    <property type="evidence" value="ECO:0007669"/>
    <property type="project" value="UniProtKB-UniRule"/>
</dbReference>
<dbReference type="PROSITE" id="PS51671">
    <property type="entry name" value="ACT"/>
    <property type="match status" value="1"/>
</dbReference>
<dbReference type="InterPro" id="IPR044074">
    <property type="entry name" value="PurU_ACT"/>
</dbReference>